<protein>
    <submittedName>
        <fullName evidence="1">Uncharacterized protein</fullName>
    </submittedName>
</protein>
<proteinExistence type="predicted"/>
<evidence type="ECO:0000313" key="1">
    <source>
        <dbReference type="EMBL" id="KAJ7544308.1"/>
    </source>
</evidence>
<sequence length="1558" mass="172555">MSSINMVQEGFSGTTSKSGKPLWFTNLSKEEGGPGLMSEDEEFLCPRMKFLCSYGGKILPRPSDGKLRYVGGETRIIAVNRDISYSELMSKMMDLYGQILTLKYQLPDEDLDALVSVSSNEDLENMVDEYDRLETGEFCSKLRVFLFSTVEQDVLYTAESGKRKYLEQLYLDAINGVTDACLKKHMDSAAAIASEPLENLIGFDFMDCSYPPSSVVSQQTTFKHSLQVPSSFRGPSASLPEFSPACNPQIAFYFDDPDSSDPNMPSQENVSNTGGQELIEFGSDQTSRGLAQRASNLQPNYDQNSKVLQLPHSFTQNLSDPLPSGSYEDPFLQSEQDFANEVANLKSVGPQSSRQIRGLISGSDSGNVPLSFFKRESDFLPSGIHQESLLASAEQCFLGEGSIPRAYSEQAMQLLETHIAKTLSECIGCNPESQNSTAVLRSPLNLHLSALQQQQQHSIWQQSAKSQVPATTQFEPQMQASESLHPKFATGQRQVEMEQQRESESNATIIKDCVSSHSVNPSTSSELVSVPPYLGDVPSLSNLSGSDLYGRNFGLSQVKTKQEIYRAFPKEQQNYRTSDFPVEQSFLPPSPKIHLFGTCDEQVLQLEQKPCFGTQISFQDDAARNSQCTNDGSCIPYVQNHNDMVGPMVPPFFVHGQIYDGISLYPEYRHGADWRNQDVQQGTEVAGDMEYQHKYINPDNVYQNAFTQPSDFVLRPWQLEKQENPNGYLLKDQYETDNGQLQTISGGRFGRVDFNNQESSQGSKFVNRMQAVRGSHLKVTFSKELAVPSASTLEDAYLKGQKEIGNVLVHGRVKPPLLQQTAGNLELRQPDATLTAMDNPVDSKYPGSNGCIPIEILTAPRLTIHDATMLSSLERLKEQITYDGDSLSPCGNQSPVEEGIASRLPGYVVQNKLETFEDRFESQEAVGISTVTTNEKIIESPANLVRNHPKDFQVPDPDRRISSPTQKSSTSIDNKSSQAICAAYKYSVGVQVNQSSLDDEETYKVAFDNVCNASNTGSSSISMPSQVAINVANNLLAITSNAQNSANLDPNVQKDFVALDILPYDAQCLPNFADTNKSQPFLTCYTDELVSTEIDTFEKPASPSSADNTKSVDEIIASGNLVQNAHANVVDLDTINEPMRDIYIQDHAEIKSKEERKLCGEDASLILFHGITSPSSSQTVQCKKNLLGHKQPKEITVDEKSVAQNVLELDKAKPRLAKNVLFKEHLCSFATVAKDAETGSNSESTASVAEAEAIARGLQTIKNADLEELQELGSGTFGTVYHGKWRGSDVAIKRIKSSCFNKRPAERERLIADFWREACMLSQLHHPNVVAFYGVVPDGPDGTLATVTEFMINGSLKQVLQRKDRTIDRRRRLLIAMDAAFGMEYLHEKKIVHFDLKCENLLVNMRDPHRPVCKVGDLGLSKIKRQTMVSGGVRGTLPWMAPELLNGRSSLVSEKVDVFSFGIVMWELLTGEEPYAELHYGAIIGGIVHNSLRPAIPDWCDPMWRSLMERCWSNEPSDRPSFSEINSELQAMAASQNSKAQRQTQAQVRGNLVVQAQV</sequence>
<accession>A0ACC2CQM4</accession>
<keyword evidence="2" id="KW-1185">Reference proteome</keyword>
<gene>
    <name evidence="1" type="ORF">O6H91_09G073300</name>
</gene>
<evidence type="ECO:0000313" key="2">
    <source>
        <dbReference type="Proteomes" id="UP001162992"/>
    </source>
</evidence>
<comment type="caution">
    <text evidence="1">The sequence shown here is derived from an EMBL/GenBank/DDBJ whole genome shotgun (WGS) entry which is preliminary data.</text>
</comment>
<dbReference type="Proteomes" id="UP001162992">
    <property type="component" value="Chromosome 9"/>
</dbReference>
<organism evidence="1 2">
    <name type="scientific">Diphasiastrum complanatum</name>
    <name type="common">Issler's clubmoss</name>
    <name type="synonym">Lycopodium complanatum</name>
    <dbReference type="NCBI Taxonomy" id="34168"/>
    <lineage>
        <taxon>Eukaryota</taxon>
        <taxon>Viridiplantae</taxon>
        <taxon>Streptophyta</taxon>
        <taxon>Embryophyta</taxon>
        <taxon>Tracheophyta</taxon>
        <taxon>Lycopodiopsida</taxon>
        <taxon>Lycopodiales</taxon>
        <taxon>Lycopodiaceae</taxon>
        <taxon>Lycopodioideae</taxon>
        <taxon>Diphasiastrum</taxon>
    </lineage>
</organism>
<dbReference type="EMBL" id="CM055100">
    <property type="protein sequence ID" value="KAJ7544308.1"/>
    <property type="molecule type" value="Genomic_DNA"/>
</dbReference>
<reference evidence="2" key="1">
    <citation type="journal article" date="2024" name="Proc. Natl. Acad. Sci. U.S.A.">
        <title>Extraordinary preservation of gene collinearity over three hundred million years revealed in homosporous lycophytes.</title>
        <authorList>
            <person name="Li C."/>
            <person name="Wickell D."/>
            <person name="Kuo L.Y."/>
            <person name="Chen X."/>
            <person name="Nie B."/>
            <person name="Liao X."/>
            <person name="Peng D."/>
            <person name="Ji J."/>
            <person name="Jenkins J."/>
            <person name="Williams M."/>
            <person name="Shu S."/>
            <person name="Plott C."/>
            <person name="Barry K."/>
            <person name="Rajasekar S."/>
            <person name="Grimwood J."/>
            <person name="Han X."/>
            <person name="Sun S."/>
            <person name="Hou Z."/>
            <person name="He W."/>
            <person name="Dai G."/>
            <person name="Sun C."/>
            <person name="Schmutz J."/>
            <person name="Leebens-Mack J.H."/>
            <person name="Li F.W."/>
            <person name="Wang L."/>
        </authorList>
    </citation>
    <scope>NUCLEOTIDE SEQUENCE [LARGE SCALE GENOMIC DNA]</scope>
    <source>
        <strain evidence="2">cv. PW_Plant_1</strain>
    </source>
</reference>
<name>A0ACC2CQM4_DIPCM</name>